<evidence type="ECO:0000256" key="6">
    <source>
        <dbReference type="ARBA" id="ARBA00023316"/>
    </source>
</evidence>
<evidence type="ECO:0000256" key="2">
    <source>
        <dbReference type="ARBA" id="ARBA00022679"/>
    </source>
</evidence>
<dbReference type="GO" id="GO:0071555">
    <property type="term" value="P:cell wall organization"/>
    <property type="evidence" value="ECO:0007669"/>
    <property type="project" value="UniProtKB-KW"/>
</dbReference>
<dbReference type="Pfam" id="PF02388">
    <property type="entry name" value="FemAB"/>
    <property type="match status" value="1"/>
</dbReference>
<dbReference type="Proteomes" id="UP000289260">
    <property type="component" value="Chromosome"/>
</dbReference>
<dbReference type="GO" id="GO:0016755">
    <property type="term" value="F:aminoacyltransferase activity"/>
    <property type="evidence" value="ECO:0007669"/>
    <property type="project" value="InterPro"/>
</dbReference>
<dbReference type="AlphaFoldDB" id="A0A4P6KCX7"/>
<dbReference type="OrthoDB" id="9793335at2"/>
<keyword evidence="4" id="KW-0573">Peptidoglycan synthesis</keyword>
<organism evidence="7 8">
    <name type="scientific">Leucobacter triazinivorans</name>
    <dbReference type="NCBI Taxonomy" id="1784719"/>
    <lineage>
        <taxon>Bacteria</taxon>
        <taxon>Bacillati</taxon>
        <taxon>Actinomycetota</taxon>
        <taxon>Actinomycetes</taxon>
        <taxon>Micrococcales</taxon>
        <taxon>Microbacteriaceae</taxon>
        <taxon>Leucobacter</taxon>
    </lineage>
</organism>
<dbReference type="GO" id="GO:0009252">
    <property type="term" value="P:peptidoglycan biosynthetic process"/>
    <property type="evidence" value="ECO:0007669"/>
    <property type="project" value="UniProtKB-KW"/>
</dbReference>
<keyword evidence="8" id="KW-1185">Reference proteome</keyword>
<dbReference type="PANTHER" id="PTHR36174:SF1">
    <property type="entry name" value="LIPID II:GLYCINE GLYCYLTRANSFERASE"/>
    <property type="match status" value="1"/>
</dbReference>
<dbReference type="PANTHER" id="PTHR36174">
    <property type="entry name" value="LIPID II:GLYCINE GLYCYLTRANSFERASE"/>
    <property type="match status" value="1"/>
</dbReference>
<accession>A0A4P6KCX7</accession>
<dbReference type="InterPro" id="IPR003447">
    <property type="entry name" value="FEMABX"/>
</dbReference>
<evidence type="ECO:0000256" key="4">
    <source>
        <dbReference type="ARBA" id="ARBA00022984"/>
    </source>
</evidence>
<evidence type="ECO:0000313" key="7">
    <source>
        <dbReference type="EMBL" id="QBE47880.1"/>
    </source>
</evidence>
<keyword evidence="3" id="KW-0133">Cell shape</keyword>
<evidence type="ECO:0000256" key="3">
    <source>
        <dbReference type="ARBA" id="ARBA00022960"/>
    </source>
</evidence>
<keyword evidence="6" id="KW-0961">Cell wall biogenesis/degradation</keyword>
<reference evidence="7 8" key="1">
    <citation type="submission" date="2019-02" db="EMBL/GenBank/DDBJ databases">
        <authorList>
            <person name="Sun L."/>
            <person name="Pan D."/>
            <person name="Wu X."/>
        </authorList>
    </citation>
    <scope>NUCLEOTIDE SEQUENCE [LARGE SCALE GENOMIC DNA]</scope>
    <source>
        <strain evidence="7 8">JW-1</strain>
    </source>
</reference>
<dbReference type="GO" id="GO:0008360">
    <property type="term" value="P:regulation of cell shape"/>
    <property type="evidence" value="ECO:0007669"/>
    <property type="project" value="UniProtKB-KW"/>
</dbReference>
<comment type="similarity">
    <text evidence="1">Belongs to the FemABX family.</text>
</comment>
<dbReference type="KEGG" id="ltr:EVS81_02765"/>
<evidence type="ECO:0000313" key="8">
    <source>
        <dbReference type="Proteomes" id="UP000289260"/>
    </source>
</evidence>
<dbReference type="InterPro" id="IPR016181">
    <property type="entry name" value="Acyl_CoA_acyltransferase"/>
</dbReference>
<sequence length="391" mass="41865">MAGSHAGAASAGGAVARFADEAERGGWDALVAANPDGGEVWMGEAYLAVKREQGGYRDYRVVVERPGRSAVAVGVLAKRVPLLGEWWHLPAGPAGEDAAAVLEAASAVADLARSRGAFLLKIEPRLAPEARDAIRAAGYRDTVRIIPNPSTVLVDLGEPGRSDEQLLAGLGKKARNSITRARRDGIVVSRVPATDENCAALYRLLRETAEGRFVLRSEQYYRAFWQGFERAGSSGEHASRASGSGSGATAPGSGQMFFAHRAGADGAPELVAGAYAIALGDKTTYKDGASVRAKSAYGASHALQWEVLRWAAERGARTHDLCGAPPADRADDREHPLFGVGQFKRSFAPEITDYAGAFDLPLKPWAYAFWTKLGDRLARRWSLAVRKDPYY</sequence>
<proteinExistence type="inferred from homology"/>
<evidence type="ECO:0000256" key="1">
    <source>
        <dbReference type="ARBA" id="ARBA00009943"/>
    </source>
</evidence>
<dbReference type="RefSeq" id="WP_130109029.1">
    <property type="nucleotide sequence ID" value="NZ_CP035806.1"/>
</dbReference>
<dbReference type="SUPFAM" id="SSF55729">
    <property type="entry name" value="Acyl-CoA N-acyltransferases (Nat)"/>
    <property type="match status" value="2"/>
</dbReference>
<protein>
    <submittedName>
        <fullName evidence="7">Peptidoglycan bridge formation glycyltransferase FemA/FemB family protein</fullName>
    </submittedName>
</protein>
<dbReference type="Gene3D" id="3.40.630.30">
    <property type="match status" value="2"/>
</dbReference>
<name>A0A4P6KCX7_9MICO</name>
<dbReference type="InterPro" id="IPR050644">
    <property type="entry name" value="PG_Glycine_Bridge_Synth"/>
</dbReference>
<dbReference type="PROSITE" id="PS51191">
    <property type="entry name" value="FEMABX"/>
    <property type="match status" value="1"/>
</dbReference>
<evidence type="ECO:0000256" key="5">
    <source>
        <dbReference type="ARBA" id="ARBA00023315"/>
    </source>
</evidence>
<keyword evidence="2 7" id="KW-0808">Transferase</keyword>
<gene>
    <name evidence="7" type="ORF">EVS81_02765</name>
</gene>
<dbReference type="EMBL" id="CP035806">
    <property type="protein sequence ID" value="QBE47880.1"/>
    <property type="molecule type" value="Genomic_DNA"/>
</dbReference>
<keyword evidence="5" id="KW-0012">Acyltransferase</keyword>